<accession>A0A239PBQ0</accession>
<dbReference type="RefSeq" id="WP_089213799.1">
    <property type="nucleotide sequence ID" value="NZ_FZOD01000117.1"/>
</dbReference>
<proteinExistence type="predicted"/>
<feature type="domain" description="DUF4240" evidence="2">
    <location>
        <begin position="1"/>
        <end position="126"/>
    </location>
</feature>
<name>A0A239PBQ0_9ACTN</name>
<organism evidence="3 4">
    <name type="scientific">Streptosporangium subroseum</name>
    <dbReference type="NCBI Taxonomy" id="106412"/>
    <lineage>
        <taxon>Bacteria</taxon>
        <taxon>Bacillati</taxon>
        <taxon>Actinomycetota</taxon>
        <taxon>Actinomycetes</taxon>
        <taxon>Streptosporangiales</taxon>
        <taxon>Streptosporangiaceae</taxon>
        <taxon>Streptosporangium</taxon>
    </lineage>
</organism>
<evidence type="ECO:0000259" key="2">
    <source>
        <dbReference type="Pfam" id="PF14024"/>
    </source>
</evidence>
<feature type="region of interest" description="Disordered" evidence="1">
    <location>
        <begin position="185"/>
        <end position="216"/>
    </location>
</feature>
<evidence type="ECO:0000313" key="4">
    <source>
        <dbReference type="Proteomes" id="UP000198282"/>
    </source>
</evidence>
<dbReference type="OrthoDB" id="6200718at2"/>
<evidence type="ECO:0000256" key="1">
    <source>
        <dbReference type="SAM" id="MobiDB-lite"/>
    </source>
</evidence>
<dbReference type="AlphaFoldDB" id="A0A239PBQ0"/>
<sequence length="216" mass="24823">MNLDEFWVWIDQTHAATGTDGKAQVELLTHRLSQTSVEQIHDFYRHWLRLMEQAYTWDLWGAAYIIKGFCSDDGFEYFRSWLILQGRTEFERAIENADSLAKLPGPPDDSSSTGEDALYIAHDACDRISGREDSFDDRIQLAAEVERSRHPHGALWPRDLARFAGRWPQLWTRFGGRYGNWTAPPQASNQGHGRLANLVVPSPNDEKQDPEHVRND</sequence>
<dbReference type="Pfam" id="PF14024">
    <property type="entry name" value="DUF4240"/>
    <property type="match status" value="1"/>
</dbReference>
<dbReference type="Proteomes" id="UP000198282">
    <property type="component" value="Unassembled WGS sequence"/>
</dbReference>
<keyword evidence="4" id="KW-1185">Reference proteome</keyword>
<feature type="compositionally biased region" description="Basic and acidic residues" evidence="1">
    <location>
        <begin position="204"/>
        <end position="216"/>
    </location>
</feature>
<dbReference type="InterPro" id="IPR025334">
    <property type="entry name" value="DUF4240"/>
</dbReference>
<reference evidence="3 4" key="1">
    <citation type="submission" date="2017-06" db="EMBL/GenBank/DDBJ databases">
        <authorList>
            <person name="Kim H.J."/>
            <person name="Triplett B.A."/>
        </authorList>
    </citation>
    <scope>NUCLEOTIDE SEQUENCE [LARGE SCALE GENOMIC DNA]</scope>
    <source>
        <strain evidence="3 4">CGMCC 4.2132</strain>
    </source>
</reference>
<gene>
    <name evidence="3" type="ORF">SAMN05216276_111710</name>
</gene>
<evidence type="ECO:0000313" key="3">
    <source>
        <dbReference type="EMBL" id="SNT64375.1"/>
    </source>
</evidence>
<dbReference type="EMBL" id="FZOD01000117">
    <property type="protein sequence ID" value="SNT64375.1"/>
    <property type="molecule type" value="Genomic_DNA"/>
</dbReference>
<protein>
    <recommendedName>
        <fullName evidence="2">DUF4240 domain-containing protein</fullName>
    </recommendedName>
</protein>